<feature type="transmembrane region" description="Helical" evidence="7">
    <location>
        <begin position="204"/>
        <end position="224"/>
    </location>
</feature>
<organism evidence="9 10">
    <name type="scientific">Cohnella faecalis</name>
    <dbReference type="NCBI Taxonomy" id="2315694"/>
    <lineage>
        <taxon>Bacteria</taxon>
        <taxon>Bacillati</taxon>
        <taxon>Bacillota</taxon>
        <taxon>Bacilli</taxon>
        <taxon>Bacillales</taxon>
        <taxon>Paenibacillaceae</taxon>
        <taxon>Cohnella</taxon>
    </lineage>
</organism>
<feature type="domain" description="Polysaccharide chain length determinant N-terminal" evidence="8">
    <location>
        <begin position="30"/>
        <end position="121"/>
    </location>
</feature>
<evidence type="ECO:0000256" key="5">
    <source>
        <dbReference type="ARBA" id="ARBA00022989"/>
    </source>
</evidence>
<name>A0A398CX57_9BACL</name>
<accession>A0A398CX57</accession>
<comment type="similarity">
    <text evidence="2">Belongs to the CpsC/CapA family.</text>
</comment>
<dbReference type="InterPro" id="IPR003856">
    <property type="entry name" value="LPS_length_determ_N"/>
</dbReference>
<protein>
    <recommendedName>
        <fullName evidence="8">Polysaccharide chain length determinant N-terminal domain-containing protein</fullName>
    </recommendedName>
</protein>
<evidence type="ECO:0000256" key="2">
    <source>
        <dbReference type="ARBA" id="ARBA00006683"/>
    </source>
</evidence>
<comment type="caution">
    <text evidence="9">The sequence shown here is derived from an EMBL/GenBank/DDBJ whole genome shotgun (WGS) entry which is preliminary data.</text>
</comment>
<dbReference type="GO" id="GO:0005886">
    <property type="term" value="C:plasma membrane"/>
    <property type="evidence" value="ECO:0007669"/>
    <property type="project" value="UniProtKB-SubCell"/>
</dbReference>
<evidence type="ECO:0000313" key="9">
    <source>
        <dbReference type="EMBL" id="RIE03791.1"/>
    </source>
</evidence>
<evidence type="ECO:0000256" key="1">
    <source>
        <dbReference type="ARBA" id="ARBA00004651"/>
    </source>
</evidence>
<dbReference type="PANTHER" id="PTHR32309">
    <property type="entry name" value="TYROSINE-PROTEIN KINASE"/>
    <property type="match status" value="1"/>
</dbReference>
<evidence type="ECO:0000313" key="10">
    <source>
        <dbReference type="Proteomes" id="UP000266340"/>
    </source>
</evidence>
<feature type="transmembrane region" description="Helical" evidence="7">
    <location>
        <begin position="42"/>
        <end position="61"/>
    </location>
</feature>
<evidence type="ECO:0000256" key="4">
    <source>
        <dbReference type="ARBA" id="ARBA00022692"/>
    </source>
</evidence>
<evidence type="ECO:0000256" key="6">
    <source>
        <dbReference type="ARBA" id="ARBA00023136"/>
    </source>
</evidence>
<dbReference type="Proteomes" id="UP000266340">
    <property type="component" value="Unassembled WGS sequence"/>
</dbReference>
<evidence type="ECO:0000256" key="3">
    <source>
        <dbReference type="ARBA" id="ARBA00022475"/>
    </source>
</evidence>
<proteinExistence type="inferred from homology"/>
<evidence type="ECO:0000259" key="8">
    <source>
        <dbReference type="Pfam" id="PF02706"/>
    </source>
</evidence>
<dbReference type="Pfam" id="PF02706">
    <property type="entry name" value="Wzz"/>
    <property type="match status" value="1"/>
</dbReference>
<evidence type="ECO:0000256" key="7">
    <source>
        <dbReference type="SAM" id="Phobius"/>
    </source>
</evidence>
<gene>
    <name evidence="9" type="ORF">D3H35_09565</name>
</gene>
<sequence>MYHKLKLHYDTLRSKLCRTIQLLRGGKNMEIEMKRYVSALKARLWIVLLIVAAATASAYMYTKNFTPSYYTANTKLIVNKTIEAFGAEQMDFSSIGTSIRLIETYKQIIQTPAIMDKVVEKYPELGLTANQLIGMVNVYAVNETQVMSLSATDSNYVLAARVVNAVSEVFKAEIPKIMKVDNVTILTKAKENEPTRPYGQNLKLNVAVTFAVSLMLSAGLIVLLEYLDNSIKSEEEIWQLVGVPSFAAIPKMKKRDFKRRYSGPTSKSLQAGEQAL</sequence>
<comment type="subcellular location">
    <subcellularLocation>
        <location evidence="1">Cell membrane</location>
        <topology evidence="1">Multi-pass membrane protein</topology>
    </subcellularLocation>
</comment>
<dbReference type="InterPro" id="IPR050445">
    <property type="entry name" value="Bact_polysacc_biosynth/exp"/>
</dbReference>
<keyword evidence="6 7" id="KW-0472">Membrane</keyword>
<dbReference type="GO" id="GO:0004713">
    <property type="term" value="F:protein tyrosine kinase activity"/>
    <property type="evidence" value="ECO:0007669"/>
    <property type="project" value="TreeGrafter"/>
</dbReference>
<keyword evidence="4 7" id="KW-0812">Transmembrane</keyword>
<keyword evidence="5 7" id="KW-1133">Transmembrane helix</keyword>
<dbReference type="PANTHER" id="PTHR32309:SF13">
    <property type="entry name" value="FERRIC ENTEROBACTIN TRANSPORT PROTEIN FEPE"/>
    <property type="match status" value="1"/>
</dbReference>
<dbReference type="AlphaFoldDB" id="A0A398CX57"/>
<keyword evidence="3" id="KW-1003">Cell membrane</keyword>
<dbReference type="EMBL" id="QXJM01000030">
    <property type="protein sequence ID" value="RIE03791.1"/>
    <property type="molecule type" value="Genomic_DNA"/>
</dbReference>
<reference evidence="9 10" key="1">
    <citation type="submission" date="2018-09" db="EMBL/GenBank/DDBJ databases">
        <title>Cohnella cavernae sp. nov., isolated from a karst cave.</title>
        <authorList>
            <person name="Zhu H."/>
        </authorList>
    </citation>
    <scope>NUCLEOTIDE SEQUENCE [LARGE SCALE GENOMIC DNA]</scope>
    <source>
        <strain evidence="9 10">K2E09-144</strain>
    </source>
</reference>
<keyword evidence="10" id="KW-1185">Reference proteome</keyword>